<feature type="transmembrane region" description="Helical" evidence="2">
    <location>
        <begin position="31"/>
        <end position="53"/>
    </location>
</feature>
<keyword evidence="2" id="KW-1133">Transmembrane helix</keyword>
<dbReference type="AlphaFoldDB" id="A0A841ASK5"/>
<name>A0A841ASK5_9PSEU</name>
<evidence type="ECO:0000313" key="3">
    <source>
        <dbReference type="EMBL" id="MBB5849943.1"/>
    </source>
</evidence>
<feature type="region of interest" description="Disordered" evidence="1">
    <location>
        <begin position="75"/>
        <end position="94"/>
    </location>
</feature>
<keyword evidence="4" id="KW-1185">Reference proteome</keyword>
<proteinExistence type="predicted"/>
<organism evidence="3 4">
    <name type="scientific">Amycolatopsis umgeniensis</name>
    <dbReference type="NCBI Taxonomy" id="336628"/>
    <lineage>
        <taxon>Bacteria</taxon>
        <taxon>Bacillati</taxon>
        <taxon>Actinomycetota</taxon>
        <taxon>Actinomycetes</taxon>
        <taxon>Pseudonocardiales</taxon>
        <taxon>Pseudonocardiaceae</taxon>
        <taxon>Amycolatopsis</taxon>
    </lineage>
</organism>
<protein>
    <submittedName>
        <fullName evidence="3">Fatty acid desaturase</fullName>
    </submittedName>
</protein>
<comment type="caution">
    <text evidence="3">The sequence shown here is derived from an EMBL/GenBank/DDBJ whole genome shotgun (WGS) entry which is preliminary data.</text>
</comment>
<reference evidence="3 4" key="1">
    <citation type="submission" date="2020-08" db="EMBL/GenBank/DDBJ databases">
        <title>Sequencing the genomes of 1000 actinobacteria strains.</title>
        <authorList>
            <person name="Klenk H.-P."/>
        </authorList>
    </citation>
    <scope>NUCLEOTIDE SEQUENCE [LARGE SCALE GENOMIC DNA]</scope>
    <source>
        <strain evidence="3 4">DSM 45272</strain>
    </source>
</reference>
<gene>
    <name evidence="3" type="ORF">HDA45_000030</name>
</gene>
<keyword evidence="2" id="KW-0472">Membrane</keyword>
<dbReference type="EMBL" id="JACHMX010000001">
    <property type="protein sequence ID" value="MBB5849943.1"/>
    <property type="molecule type" value="Genomic_DNA"/>
</dbReference>
<evidence type="ECO:0000313" key="4">
    <source>
        <dbReference type="Proteomes" id="UP000580861"/>
    </source>
</evidence>
<keyword evidence="2" id="KW-0812">Transmembrane</keyword>
<evidence type="ECO:0000256" key="2">
    <source>
        <dbReference type="SAM" id="Phobius"/>
    </source>
</evidence>
<accession>A0A841ASK5</accession>
<dbReference type="RefSeq" id="WP_184891259.1">
    <property type="nucleotide sequence ID" value="NZ_JACHMX010000001.1"/>
</dbReference>
<feature type="compositionally biased region" description="Basic and acidic residues" evidence="1">
    <location>
        <begin position="83"/>
        <end position="94"/>
    </location>
</feature>
<evidence type="ECO:0000256" key="1">
    <source>
        <dbReference type="SAM" id="MobiDB-lite"/>
    </source>
</evidence>
<sequence>MSRNQPSEPSTPATALLRHIVDDGERTRRMAFLLVVGALAVALSVGALALVIWFAGIPATAALGAAAVVAGSARRLRSGKAKGSTEQRGELDPA</sequence>
<dbReference type="Proteomes" id="UP000580861">
    <property type="component" value="Unassembled WGS sequence"/>
</dbReference>